<evidence type="ECO:0000313" key="2">
    <source>
        <dbReference type="Proteomes" id="UP001056120"/>
    </source>
</evidence>
<proteinExistence type="predicted"/>
<reference evidence="1 2" key="2">
    <citation type="journal article" date="2022" name="Mol. Ecol. Resour.">
        <title>The genomes of chicory, endive, great burdock and yacon provide insights into Asteraceae paleo-polyploidization history and plant inulin production.</title>
        <authorList>
            <person name="Fan W."/>
            <person name="Wang S."/>
            <person name="Wang H."/>
            <person name="Wang A."/>
            <person name="Jiang F."/>
            <person name="Liu H."/>
            <person name="Zhao H."/>
            <person name="Xu D."/>
            <person name="Zhang Y."/>
        </authorList>
    </citation>
    <scope>NUCLEOTIDE SEQUENCE [LARGE SCALE GENOMIC DNA]</scope>
    <source>
        <strain evidence="2">cv. Yunnan</strain>
        <tissue evidence="1">Leaves</tissue>
    </source>
</reference>
<name>A0ACB9BUF0_9ASTR</name>
<accession>A0ACB9BUF0</accession>
<sequence>MAFMAVLESDLRALSAEARRRYPAIKDGAEHAILKLRSLSSSSEIAQHDDILRIFLMACEVKTIKLSVIGLSCLQKLIAHDAVAPPALNEILVTLKDHGEMADEGVQLKTLQTVLIIFQSRLQPDGEEHTAQALGICLRLLENNRSSDSVRNTAAATFRQAVALIFDHVLSSESLPAGKLTHGGYLSRSASVTSDVNHSINNSKSLEEDLASLGKLKMRETPTKAGKLGLRLLEDLTALAAGGSAIWLRVGSIQRTFALDILEFILSNYVAVFRTLLPYEQVLRHQICSLLMTSLRTNSEIEGETGEPYFRRLVLRSVAHIIRHYSSSLITESEVFLSMLVRATSLDLPLWHRILVLEILRGFCVEAHTLRILFQNFDMNPKNTNVVEGMIKALARVVSSVQFQETSEESLAAVAGMFTSKAKGIEWSLDNDASNAAVLVASEAHAVTLAIEGLLGVVFTVATLTDEAVDVGELESPRCDSDPPAKFIGKTAVLCTTMVDSVWLTILDALSLILTKSQGEAIVLEILKGYQAFTQACGVLRAVEPLNSFLASLCKFTISSSNESDRRSRSLQSPGSKRTEVVVDQRDVVVLTLKNFQALRTLFNITHRLYNVLGPSWVLVLETLAALDRAIHSPHATTQEVSAAVSKLTREPSGGYSDFSILSSLNSQLFESSGLMNISAVKSLLSALRQLSYQSMAGTLSGISQTSSQKTGSISFAVERMISILVNNLHRIQPLWDEVVGHFVELANSPNHHLRAMALNALDQSISSVLGSDQFEENALSRHHGIKTEMKTLEISIISPLHVLYDSCPNSDVHVGSLKILLHVLERHGDKLCYSWPNILEMLRSVAGSSEKDIVTLGFQSLRVIMNDGLSTVPSEFLHVCIDVTGAYSSQKTELNISLTAIGLLWTSTDFIAKGLLEGPAEDNGKETSEHKNGEKIEQTGNSIKKVNKQDSLTTVAEHEKLLFSVFSLLQNLGADERPEVRNSAVRTLFQTLGSHGQKLSKSMWEDCLWNYVFTTLDRASHMAATSSKDEWHGKELGVRGGKTVHMLIHHSRNTAQKQWDETLVLVLGGIARILRTFFPLLRSITNFWSGWESLLQSVKNSIANGSKEVALAAVGCLQSTVLSHSPKGNLPMPYLKSVLDVYDIVLRNPTAFGDMATNKVKQEIIHGLGEVYVHAQGMFESSMYSQLLSIIDSAIREAKNTQNNFEAEFGHVPPVQRVVLEVFPQLRPPHHLPLLWAVFFQKLLRYLPNSDSSVQNEGYDAKPVESKGYTSDSNGTTTSEQVEVESLSSSSDSRKDSGTPITSDLFAEKLVPVLVDMFLQAPVTEKFIIFPYIIEGLGRCMITRRENPDGGLWGLAVKSFNQLLVDDISKLANGSVPDVSNKPARIRLWKEVADVYEIFLVGYCGRALPSSSLAAISKEDDETLEMELLDVLGDKILMSDIDASPDILERLIITLDRCASRTCSLPVETVELVPPHCSRFSLTCLHKLFSLSSFNNEANNWNATRSQVSKISVMILMTRCEYILNKFLTDEKELGERAFPPARISEIAFVLQEMARVVLHPETASVLPLHPFLKGGGQVEENTGQRAHLFVLFMPLCELVKSRNSRVRDLVHALLRLVSTELGLHNICLTR</sequence>
<dbReference type="Proteomes" id="UP001056120">
    <property type="component" value="Linkage Group LG22"/>
</dbReference>
<reference evidence="2" key="1">
    <citation type="journal article" date="2022" name="Mol. Ecol. Resour.">
        <title>The genomes of chicory, endive, great burdock and yacon provide insights into Asteraceae palaeo-polyploidization history and plant inulin production.</title>
        <authorList>
            <person name="Fan W."/>
            <person name="Wang S."/>
            <person name="Wang H."/>
            <person name="Wang A."/>
            <person name="Jiang F."/>
            <person name="Liu H."/>
            <person name="Zhao H."/>
            <person name="Xu D."/>
            <person name="Zhang Y."/>
        </authorList>
    </citation>
    <scope>NUCLEOTIDE SEQUENCE [LARGE SCALE GENOMIC DNA]</scope>
    <source>
        <strain evidence="2">cv. Yunnan</strain>
    </source>
</reference>
<evidence type="ECO:0000313" key="1">
    <source>
        <dbReference type="EMBL" id="KAI3725686.1"/>
    </source>
</evidence>
<comment type="caution">
    <text evidence="1">The sequence shown here is derived from an EMBL/GenBank/DDBJ whole genome shotgun (WGS) entry which is preliminary data.</text>
</comment>
<keyword evidence="2" id="KW-1185">Reference proteome</keyword>
<gene>
    <name evidence="1" type="ORF">L1987_65478</name>
</gene>
<dbReference type="EMBL" id="CM042039">
    <property type="protein sequence ID" value="KAI3725686.1"/>
    <property type="molecule type" value="Genomic_DNA"/>
</dbReference>
<protein>
    <submittedName>
        <fullName evidence="1">Uncharacterized protein</fullName>
    </submittedName>
</protein>
<organism evidence="1 2">
    <name type="scientific">Smallanthus sonchifolius</name>
    <dbReference type="NCBI Taxonomy" id="185202"/>
    <lineage>
        <taxon>Eukaryota</taxon>
        <taxon>Viridiplantae</taxon>
        <taxon>Streptophyta</taxon>
        <taxon>Embryophyta</taxon>
        <taxon>Tracheophyta</taxon>
        <taxon>Spermatophyta</taxon>
        <taxon>Magnoliopsida</taxon>
        <taxon>eudicotyledons</taxon>
        <taxon>Gunneridae</taxon>
        <taxon>Pentapetalae</taxon>
        <taxon>asterids</taxon>
        <taxon>campanulids</taxon>
        <taxon>Asterales</taxon>
        <taxon>Asteraceae</taxon>
        <taxon>Asteroideae</taxon>
        <taxon>Heliantheae alliance</taxon>
        <taxon>Millerieae</taxon>
        <taxon>Smallanthus</taxon>
    </lineage>
</organism>